<dbReference type="STRING" id="1121448.DGI_3502"/>
<name>T2GG33_MEGG1</name>
<sequence>MRLVFPCLHPAMCAVAPQGAVFLDPGLAPPPLRAGMCMPETLPMNRQMARACLAEMLAFGARFKKPGDMAYFSVAGMENFYDGTAMDIRDELEILAGQDNPGAKLEEKRLAAQRLLLLAWHLEEKRLEVRDAAETLRSLNLRFTSSVTEDEDLHAGSDIPDDPELARLVGELTPRELDFDPAAAGDLDWRRLAEAVLLLLPEGAELAICEPHIIADLGLTGPADLPGWRILGLTGPDAQRPWLDRPVRCHPPLTGDSGEAQA</sequence>
<evidence type="ECO:0000313" key="2">
    <source>
        <dbReference type="Proteomes" id="UP000016587"/>
    </source>
</evidence>
<dbReference type="eggNOG" id="ENOG5034AEI">
    <property type="taxonomic scope" value="Bacteria"/>
</dbReference>
<protein>
    <submittedName>
        <fullName evidence="1">Uncharacterized protein</fullName>
    </submittedName>
</protein>
<dbReference type="HOGENOM" id="CLU_1092919_0_0_7"/>
<organism evidence="1 2">
    <name type="scientific">Megalodesulfovibrio gigas (strain ATCC 19364 / DSM 1382 / NCIMB 9332 / VKM B-1759)</name>
    <name type="common">Desulfovibrio gigas</name>
    <dbReference type="NCBI Taxonomy" id="1121448"/>
    <lineage>
        <taxon>Bacteria</taxon>
        <taxon>Pseudomonadati</taxon>
        <taxon>Thermodesulfobacteriota</taxon>
        <taxon>Desulfovibrionia</taxon>
        <taxon>Desulfovibrionales</taxon>
        <taxon>Desulfovibrionaceae</taxon>
        <taxon>Megalodesulfovibrio</taxon>
    </lineage>
</organism>
<dbReference type="Proteomes" id="UP000016587">
    <property type="component" value="Chromosome"/>
</dbReference>
<evidence type="ECO:0000313" key="1">
    <source>
        <dbReference type="EMBL" id="AGW15179.1"/>
    </source>
</evidence>
<dbReference type="EMBL" id="CP006585">
    <property type="protein sequence ID" value="AGW15179.1"/>
    <property type="molecule type" value="Genomic_DNA"/>
</dbReference>
<dbReference type="KEGG" id="dgg:DGI_3502"/>
<reference evidence="2" key="2">
    <citation type="submission" date="2013-07" db="EMBL/GenBank/DDBJ databases">
        <authorList>
            <person name="Morais-Silva F.O."/>
            <person name="Rezende A.M."/>
            <person name="Pimentel C."/>
            <person name="Resende D.M."/>
            <person name="Santos C.I."/>
            <person name="Clemente C."/>
            <person name="de Oliveira L.M."/>
            <person name="da Silva S.M."/>
            <person name="Costa D.A."/>
            <person name="Varela-Raposo A."/>
            <person name="Horacio E.C.A."/>
            <person name="Matos M."/>
            <person name="Flores O."/>
            <person name="Ruiz J.C."/>
            <person name="Rodrigues-Pousada C."/>
        </authorList>
    </citation>
    <scope>NUCLEOTIDE SEQUENCE [LARGE SCALE GENOMIC DNA]</scope>
    <source>
        <strain evidence="2">ATCC 19364 / DSM 1382 / NCIMB 9332 / VKM B-1759</strain>
    </source>
</reference>
<dbReference type="PATRIC" id="fig|1121448.10.peg.3453"/>
<reference evidence="1 2" key="1">
    <citation type="journal article" date="2013" name="J. Bacteriol.">
        <title>Roles of HynAB and Ech, the only two hydrogenases found in the model sulfate reducer Desulfovibrio gigas.</title>
        <authorList>
            <person name="Morais-Silva F.O."/>
            <person name="Santos C.I."/>
            <person name="Rodrigues R."/>
            <person name="Pereira I.A."/>
            <person name="Rodrigues-Pousada C."/>
        </authorList>
    </citation>
    <scope>NUCLEOTIDE SEQUENCE [LARGE SCALE GENOMIC DNA]</scope>
    <source>
        <strain evidence="2">ATCC 19364 / DSM 1382 / NCIMB 9332 / VKM B-1759</strain>
    </source>
</reference>
<proteinExistence type="predicted"/>
<dbReference type="AlphaFoldDB" id="T2GG33"/>
<gene>
    <name evidence="1" type="ORF">DGI_3502</name>
</gene>
<keyword evidence="2" id="KW-1185">Reference proteome</keyword>
<accession>T2GG33</accession>